<dbReference type="InterPro" id="IPR002805">
    <property type="entry name" value="Nict_dMeBzImd_PRibTrfase_arc"/>
</dbReference>
<dbReference type="PANTHER" id="PTHR38811">
    <property type="match status" value="1"/>
</dbReference>
<evidence type="ECO:0000313" key="3">
    <source>
        <dbReference type="Proteomes" id="UP000232412"/>
    </source>
</evidence>
<dbReference type="Gene3D" id="3.40.50.10210">
    <property type="match status" value="1"/>
</dbReference>
<reference evidence="3" key="1">
    <citation type="submission" date="2016-12" db="EMBL/GenBank/DDBJ databases">
        <authorList>
            <person name="Herbold C."/>
        </authorList>
    </citation>
    <scope>NUCLEOTIDE SEQUENCE [LARGE SCALE GENOMIC DNA]</scope>
</reference>
<dbReference type="EMBL" id="FRFC01000001">
    <property type="protein sequence ID" value="SHO42558.1"/>
    <property type="molecule type" value="Genomic_DNA"/>
</dbReference>
<dbReference type="HAMAP" id="MF_01086">
    <property type="entry name" value="UPF0284"/>
    <property type="match status" value="1"/>
</dbReference>
<dbReference type="NCBIfam" id="NF003372">
    <property type="entry name" value="PRK04447.1-5"/>
    <property type="match status" value="1"/>
</dbReference>
<dbReference type="InterPro" id="IPR003200">
    <property type="entry name" value="Nict_dMeBzImd_PRibTrfase"/>
</dbReference>
<accession>A0A2H1EDZ7</accession>
<gene>
    <name evidence="2" type="ORF">NSIN_10076</name>
</gene>
<dbReference type="CDD" id="cd02439">
    <property type="entry name" value="DMB-PRT_CobT"/>
    <property type="match status" value="1"/>
</dbReference>
<organism evidence="2 3">
    <name type="scientific">Nitrosotalea sinensis</name>
    <dbReference type="NCBI Taxonomy" id="1499975"/>
    <lineage>
        <taxon>Archaea</taxon>
        <taxon>Nitrososphaerota</taxon>
        <taxon>Nitrososphaeria</taxon>
        <taxon>Nitrosotaleales</taxon>
        <taxon>Nitrosotaleaceae</taxon>
        <taxon>Nitrosotalea</taxon>
    </lineage>
</organism>
<protein>
    <recommendedName>
        <fullName evidence="1">UPF0284 protein NSIN_10076</fullName>
    </recommendedName>
</protein>
<dbReference type="GO" id="GO:0008939">
    <property type="term" value="F:nicotinate-nucleotide-dimethylbenzimidazole phosphoribosyltransferase activity"/>
    <property type="evidence" value="ECO:0007669"/>
    <property type="project" value="InterPro"/>
</dbReference>
<dbReference type="SUPFAM" id="SSF52733">
    <property type="entry name" value="Nicotinate mononucleotide:5,6-dimethylbenzimidazole phosphoribosyltransferase (CobT)"/>
    <property type="match status" value="1"/>
</dbReference>
<sequence length="352" mass="36946">MISDIEILGNTQKGIEFIKRTEQKKFLFSLVISYTATSEIPGITIAGEHPDLIKFTGPADAEFIHYGYCRSISVIPMTPDGKPTPALLTKTALEAASIPSVIINAGSKLSPKLPFIDMNLDYGKNIGKEPALSLDDVGKAVEYGRIIGRFLGASTDCLIIGESIPGGTTTAMGTLAGLGVTGLVSSSMPQNPVELKNKVVKDALQRLNSTDPFEVISQLGDPMIPSVAGILSTASEITNVLLAGGTQMAAVLAFAKSIGFEGKNTAVGTTSYVVEDKSANLVETISQIFDIPILVARLKLAESQISGLKSYSEGFVKEGAGAGGASIGCMLKTGIDAISLLGLIEKEYRKIT</sequence>
<name>A0A2H1EDZ7_9ARCH</name>
<dbReference type="NCBIfam" id="TIGR00303">
    <property type="entry name" value="nicotinate mononucleotide-dependent phosphoribosyltransferase CobT"/>
    <property type="match status" value="1"/>
</dbReference>
<dbReference type="AlphaFoldDB" id="A0A2H1EDZ7"/>
<keyword evidence="3" id="KW-1185">Reference proteome</keyword>
<dbReference type="InterPro" id="IPR036087">
    <property type="entry name" value="Nict_dMeBzImd_PRibTrfase_sf"/>
</dbReference>
<dbReference type="Pfam" id="PF02277">
    <property type="entry name" value="DBI_PRT"/>
    <property type="match status" value="1"/>
</dbReference>
<evidence type="ECO:0000313" key="2">
    <source>
        <dbReference type="EMBL" id="SHO42558.1"/>
    </source>
</evidence>
<comment type="similarity">
    <text evidence="1">Belongs to the UPF0284 family.</text>
</comment>
<dbReference type="PANTHER" id="PTHR38811:SF1">
    <property type="entry name" value="UPF0284 PROTEIN SLL1500"/>
    <property type="match status" value="1"/>
</dbReference>
<proteinExistence type="inferred from homology"/>
<evidence type="ECO:0000256" key="1">
    <source>
        <dbReference type="HAMAP-Rule" id="MF_01086"/>
    </source>
</evidence>
<dbReference type="Proteomes" id="UP000232412">
    <property type="component" value="Unassembled WGS sequence"/>
</dbReference>